<keyword evidence="2" id="KW-1185">Reference proteome</keyword>
<protein>
    <submittedName>
        <fullName evidence="3">Uncharacterized protein LOC108744005</fullName>
    </submittedName>
</protein>
<feature type="coiled-coil region" evidence="1">
    <location>
        <begin position="40"/>
        <end position="67"/>
    </location>
</feature>
<dbReference type="GeneID" id="108744005"/>
<evidence type="ECO:0000313" key="2">
    <source>
        <dbReference type="Proteomes" id="UP000192223"/>
    </source>
</evidence>
<dbReference type="KEGG" id="apln:108744005"/>
<dbReference type="OrthoDB" id="6348293at2759"/>
<organism evidence="2 3">
    <name type="scientific">Agrilus planipennis</name>
    <name type="common">Emerald ash borer</name>
    <name type="synonym">Agrilus marcopoli</name>
    <dbReference type="NCBI Taxonomy" id="224129"/>
    <lineage>
        <taxon>Eukaryota</taxon>
        <taxon>Metazoa</taxon>
        <taxon>Ecdysozoa</taxon>
        <taxon>Arthropoda</taxon>
        <taxon>Hexapoda</taxon>
        <taxon>Insecta</taxon>
        <taxon>Pterygota</taxon>
        <taxon>Neoptera</taxon>
        <taxon>Endopterygota</taxon>
        <taxon>Coleoptera</taxon>
        <taxon>Polyphaga</taxon>
        <taxon>Elateriformia</taxon>
        <taxon>Buprestoidea</taxon>
        <taxon>Buprestidae</taxon>
        <taxon>Agrilinae</taxon>
        <taxon>Agrilus</taxon>
    </lineage>
</organism>
<name>A0A1W4XRK9_AGRPL</name>
<accession>A0A1W4XRK9</accession>
<dbReference type="InParanoid" id="A0A1W4XRK9"/>
<dbReference type="RefSeq" id="XP_018335113.1">
    <property type="nucleotide sequence ID" value="XM_018479611.1"/>
</dbReference>
<evidence type="ECO:0000256" key="1">
    <source>
        <dbReference type="SAM" id="Coils"/>
    </source>
</evidence>
<proteinExistence type="predicted"/>
<keyword evidence="1" id="KW-0175">Coiled coil</keyword>
<reference evidence="3" key="1">
    <citation type="submission" date="2025-08" db="UniProtKB">
        <authorList>
            <consortium name="RefSeq"/>
        </authorList>
    </citation>
    <scope>IDENTIFICATION</scope>
    <source>
        <tissue evidence="3">Entire body</tissue>
    </source>
</reference>
<dbReference type="AlphaFoldDB" id="A0A1W4XRK9"/>
<gene>
    <name evidence="3" type="primary">LOC108744005</name>
</gene>
<dbReference type="Proteomes" id="UP000192223">
    <property type="component" value="Unplaced"/>
</dbReference>
<sequence length="444" mass="50984">MDFIPFAIFIFIITSKSDRKLVSSASIPQMGNSQATEYVTDANERELENLKDRLDKTLEMVKTQSSELSQSNGQIQTFTDKKETINQDGELVASVQQRIESKSEDFNQRPMARIQTDLEIPSEGVHKSVVQEIPPQRTQKTLKKKASGNEVLNKENEVQSLPGIQYTPFDMAEYIFWTGDEKGVTSAVEEFINERLISRQDAISFLQEIKNNLDYLESRYNQLGLNLQEKYKAIENTSPRYSSNLNFQKGRSANSNYDQQIFDFQKIKREERKSATDEFSGYEVNDDDPKQNEYEQLLEKLKIADFLYTEYSLEEIIYQLAKIMFKQSLTKDNIEAQQAFHKFIIFLESEAEQGHISRALEKKVLDVLISALTDTLTQNPELVDKVKETSQNAYTEKQEVLQKILELNSEANINIPTLKYSTDKSSNSNLKYPPLGYGKYSGSS</sequence>
<evidence type="ECO:0000313" key="3">
    <source>
        <dbReference type="RefSeq" id="XP_018335113.1"/>
    </source>
</evidence>